<feature type="compositionally biased region" description="Low complexity" evidence="1">
    <location>
        <begin position="202"/>
        <end position="216"/>
    </location>
</feature>
<feature type="region of interest" description="Disordered" evidence="1">
    <location>
        <begin position="627"/>
        <end position="676"/>
    </location>
</feature>
<comment type="caution">
    <text evidence="2">The sequence shown here is derived from an EMBL/GenBank/DDBJ whole genome shotgun (WGS) entry which is preliminary data.</text>
</comment>
<protein>
    <submittedName>
        <fullName evidence="2">Uncharacterized protein</fullName>
    </submittedName>
</protein>
<dbReference type="AlphaFoldDB" id="A0AAI9EE07"/>
<feature type="compositionally biased region" description="Polar residues" evidence="1">
    <location>
        <begin position="309"/>
        <end position="345"/>
    </location>
</feature>
<sequence>MSSPDVRVRNHTLPLRKGSEDPYRSEKSAPHVGPGKGAVSSQPSSVIRGRSSPSVGGRTLTPPPTKGTNEPHRPGTPAPGIDPSKSSVSAQPSTHVGNETLSSQRKRKPRAEPEAPVLPLSWDENESSLAPPQELVGHEPNDLVTSSNPVHPSGTSPSLPAKAAAPNTSLSEEIPNQRKGTHSQVANSGGSAIPSFLGQKASSSSSSSNSVLKDSSAANDALSPSPNVPRILTGPSPSLTPSLTSSTPRASSRKYLSKGEGSATGHDKPTKTVCLNTGVANTAVSGSFALTSTTMQLGKQQDKLEDPPNRTNSTLHSSELSHQTASFPQNTAPDLQARNTSTGAYSTDDFDRAPTSSVLPPGGWGGWKPSNPCSSTSTIRDLSHESTIPPVSLKDSRPPAPPPQPQQLQPTLPHSPPKSNEQSTLSNKTPEEVRLHHRTPSSAPAPPAIKVTQPTPKLHSSLSFATGTNLLGSGGFEQGDYLPSAATTSPRASVPSTRLPQKQGASQGSSLQPLLPPTNSDAATLPPSRSFDVPSSYIKGSAIEEDEGEAPTAGGALDGTQFQTKQMEIPSAIHSQEASLSYALVPSYPQKQLFKDDKTEDWNDLPADMMQPSRSLSLSANRRSPRLYATQSRLGPPPRPEPKIPATNTRDESSKAAAISPSPLQPKSILKQTSYSQTASTNDPALAAFLNGGYAGKAISYLQPSHRRRSVFDRPLDLPSSLYQPPAPHRTTRSDDKVERSVLRPRPRSVSDSSTHRPSAASLFSGETCGSCGLKRLSNFHTIWSLHPATGQPICTRCSVRAPRARIVVGMLHSALEITGLIWRHPYYTICSLLLVYLLLSPWIVTLLHLTGVIVHDFFCNTSATDQKEHTTAVAIVTLVSTSISMLKTRNLPAFSDILTESHAVVCDIDLKECLLHEEPREWDFYTGMLARRGQSSGGEEEEDQQQQRGYMKSWEPVCPVPSTPNLAQCKGRDVHLLGPVQGERELTQWLGNVRDKSLDIRVAFYDLREYVTTYVTNADTELEKLEMILHSPPSPLVNHAQSLYESDIVSTWAFHTATTNSTLTSWAVHLTKPAWTFYKTLLRPHILALPPIQADLYTAQLAQLYDSLRNTSAFQEHEQRLTQADKNCIDSLKFGDAKRGQSLQLPRGISAWKDRVVRPLCEKAGKCVQNNGVLEVFRLAVNEMIRGFDREKKKAKGRS</sequence>
<feature type="compositionally biased region" description="Polar residues" evidence="1">
    <location>
        <begin position="485"/>
        <end position="522"/>
    </location>
</feature>
<feature type="compositionally biased region" description="Low complexity" evidence="1">
    <location>
        <begin position="613"/>
        <end position="622"/>
    </location>
</feature>
<proteinExistence type="predicted"/>
<evidence type="ECO:0000256" key="1">
    <source>
        <dbReference type="SAM" id="MobiDB-lite"/>
    </source>
</evidence>
<evidence type="ECO:0000313" key="2">
    <source>
        <dbReference type="EMBL" id="CAK4032858.1"/>
    </source>
</evidence>
<feature type="compositionally biased region" description="Basic and acidic residues" evidence="1">
    <location>
        <begin position="732"/>
        <end position="742"/>
    </location>
</feature>
<feature type="region of interest" description="Disordered" evidence="1">
    <location>
        <begin position="294"/>
        <end position="462"/>
    </location>
</feature>
<reference evidence="2" key="1">
    <citation type="submission" date="2023-11" db="EMBL/GenBank/DDBJ databases">
        <authorList>
            <person name="Alioto T."/>
            <person name="Alioto T."/>
            <person name="Gomez Garrido J."/>
        </authorList>
    </citation>
    <scope>NUCLEOTIDE SEQUENCE</scope>
</reference>
<evidence type="ECO:0000313" key="3">
    <source>
        <dbReference type="Proteomes" id="UP001296104"/>
    </source>
</evidence>
<name>A0AAI9EE07_9PEZI</name>
<dbReference type="Proteomes" id="UP001296104">
    <property type="component" value="Unassembled WGS sequence"/>
</dbReference>
<feature type="compositionally biased region" description="Low complexity" evidence="1">
    <location>
        <begin position="232"/>
        <end position="250"/>
    </location>
</feature>
<feature type="region of interest" description="Disordered" evidence="1">
    <location>
        <begin position="716"/>
        <end position="762"/>
    </location>
</feature>
<feature type="region of interest" description="Disordered" evidence="1">
    <location>
        <begin position="1"/>
        <end position="273"/>
    </location>
</feature>
<keyword evidence="3" id="KW-1185">Reference proteome</keyword>
<feature type="compositionally biased region" description="Polar residues" evidence="1">
    <location>
        <begin position="371"/>
        <end position="380"/>
    </location>
</feature>
<feature type="compositionally biased region" description="Polar residues" evidence="1">
    <location>
        <begin position="452"/>
        <end position="462"/>
    </location>
</feature>
<accession>A0AAI9EE07</accession>
<feature type="compositionally biased region" description="Polar residues" evidence="1">
    <location>
        <begin position="143"/>
        <end position="158"/>
    </location>
</feature>
<gene>
    <name evidence="2" type="ORF">LECACI_7A008016</name>
</gene>
<dbReference type="EMBL" id="CAVMBE010000072">
    <property type="protein sequence ID" value="CAK4032858.1"/>
    <property type="molecule type" value="Genomic_DNA"/>
</dbReference>
<feature type="region of interest" description="Disordered" evidence="1">
    <location>
        <begin position="481"/>
        <end position="535"/>
    </location>
</feature>
<feature type="compositionally biased region" description="Polar residues" evidence="1">
    <location>
        <begin position="418"/>
        <end position="428"/>
    </location>
</feature>
<feature type="compositionally biased region" description="Basic and acidic residues" evidence="1">
    <location>
        <begin position="17"/>
        <end position="29"/>
    </location>
</feature>
<feature type="region of interest" description="Disordered" evidence="1">
    <location>
        <begin position="603"/>
        <end position="622"/>
    </location>
</feature>
<organism evidence="2 3">
    <name type="scientific">Lecanosticta acicola</name>
    <dbReference type="NCBI Taxonomy" id="111012"/>
    <lineage>
        <taxon>Eukaryota</taxon>
        <taxon>Fungi</taxon>
        <taxon>Dikarya</taxon>
        <taxon>Ascomycota</taxon>
        <taxon>Pezizomycotina</taxon>
        <taxon>Dothideomycetes</taxon>
        <taxon>Dothideomycetidae</taxon>
        <taxon>Mycosphaerellales</taxon>
        <taxon>Mycosphaerellaceae</taxon>
        <taxon>Lecanosticta</taxon>
    </lineage>
</organism>
<feature type="compositionally biased region" description="Polar residues" evidence="1">
    <location>
        <begin position="84"/>
        <end position="103"/>
    </location>
</feature>